<proteinExistence type="predicted"/>
<protein>
    <recommendedName>
        <fullName evidence="4">PH domain-containing protein</fullName>
    </recommendedName>
</protein>
<evidence type="ECO:0000313" key="3">
    <source>
        <dbReference type="Proteomes" id="UP000199103"/>
    </source>
</evidence>
<evidence type="ECO:0000313" key="2">
    <source>
        <dbReference type="EMBL" id="SDS68049.1"/>
    </source>
</evidence>
<organism evidence="2 3">
    <name type="scientific">Microlunatus soli</name>
    <dbReference type="NCBI Taxonomy" id="630515"/>
    <lineage>
        <taxon>Bacteria</taxon>
        <taxon>Bacillati</taxon>
        <taxon>Actinomycetota</taxon>
        <taxon>Actinomycetes</taxon>
        <taxon>Propionibacteriales</taxon>
        <taxon>Propionibacteriaceae</taxon>
        <taxon>Microlunatus</taxon>
    </lineage>
</organism>
<keyword evidence="1" id="KW-0472">Membrane</keyword>
<evidence type="ECO:0008006" key="4">
    <source>
        <dbReference type="Google" id="ProtNLM"/>
    </source>
</evidence>
<gene>
    <name evidence="2" type="ORF">SAMN04489812_2659</name>
</gene>
<feature type="transmembrane region" description="Helical" evidence="1">
    <location>
        <begin position="15"/>
        <end position="39"/>
    </location>
</feature>
<dbReference type="EMBL" id="LT629772">
    <property type="protein sequence ID" value="SDS68049.1"/>
    <property type="molecule type" value="Genomic_DNA"/>
</dbReference>
<keyword evidence="1" id="KW-0812">Transmembrane</keyword>
<keyword evidence="1" id="KW-1133">Transmembrane helix</keyword>
<reference evidence="2 3" key="1">
    <citation type="submission" date="2016-10" db="EMBL/GenBank/DDBJ databases">
        <authorList>
            <person name="de Groot N.N."/>
        </authorList>
    </citation>
    <scope>NUCLEOTIDE SEQUENCE [LARGE SCALE GENOMIC DNA]</scope>
    <source>
        <strain evidence="2 3">DSM 21800</strain>
    </source>
</reference>
<sequence>MHPATTETVLYRARYALWVQLVAIGVVALLAVIMVQANLTWYREGRGPTPLTWVVSVALIAGPAVILLTGLRQSFTVTDQRLIITGAFRTRRIGWQQVRSIEVDRRLLSRGATVVVLTDGCTVHSPITAARVAIRRGEQTVDHGPDLLHPARPTQAARAAHRRHLIAR</sequence>
<dbReference type="AlphaFoldDB" id="A0A1H1U891"/>
<keyword evidence="3" id="KW-1185">Reference proteome</keyword>
<evidence type="ECO:0000256" key="1">
    <source>
        <dbReference type="SAM" id="Phobius"/>
    </source>
</evidence>
<name>A0A1H1U891_9ACTN</name>
<feature type="transmembrane region" description="Helical" evidence="1">
    <location>
        <begin position="51"/>
        <end position="71"/>
    </location>
</feature>
<accession>A0A1H1U891</accession>
<dbReference type="Proteomes" id="UP000199103">
    <property type="component" value="Chromosome I"/>
</dbReference>